<gene>
    <name evidence="10" type="ORF">SOJ16_000327</name>
</gene>
<dbReference type="Pfam" id="PF00150">
    <property type="entry name" value="Cellulase"/>
    <property type="match status" value="1"/>
</dbReference>
<keyword evidence="8" id="KW-0732">Signal</keyword>
<evidence type="ECO:0000256" key="2">
    <source>
        <dbReference type="ARBA" id="ARBA00022801"/>
    </source>
</evidence>
<dbReference type="PANTHER" id="PTHR31297">
    <property type="entry name" value="GLUCAN ENDO-1,6-BETA-GLUCOSIDASE B"/>
    <property type="match status" value="1"/>
</dbReference>
<keyword evidence="2 7" id="KW-0378">Hydrolase</keyword>
<dbReference type="InterPro" id="IPR050386">
    <property type="entry name" value="Glycosyl_hydrolase_5"/>
</dbReference>
<evidence type="ECO:0000256" key="8">
    <source>
        <dbReference type="SAM" id="SignalP"/>
    </source>
</evidence>
<reference evidence="10 11" key="1">
    <citation type="submission" date="2023-12" db="EMBL/GenBank/DDBJ databases">
        <authorList>
            <person name="Manesh M.J.H."/>
            <person name="Bing R.G."/>
            <person name="Willard D.J."/>
            <person name="Kelly R.M."/>
        </authorList>
    </citation>
    <scope>NUCLEOTIDE SEQUENCE [LARGE SCALE GENOMIC DNA]</scope>
    <source>
        <strain evidence="10 11">DSM 8977</strain>
    </source>
</reference>
<keyword evidence="4" id="KW-0119">Carbohydrate metabolism</keyword>
<evidence type="ECO:0000313" key="11">
    <source>
        <dbReference type="Proteomes" id="UP001322744"/>
    </source>
</evidence>
<keyword evidence="11" id="KW-1185">Reference proteome</keyword>
<evidence type="ECO:0000256" key="6">
    <source>
        <dbReference type="ARBA" id="ARBA00023326"/>
    </source>
</evidence>
<name>A0ABZ0U4E4_9FIRM</name>
<feature type="domain" description="Glycoside hydrolase family 5" evidence="9">
    <location>
        <begin position="86"/>
        <end position="378"/>
    </location>
</feature>
<keyword evidence="3" id="KW-0136">Cellulose degradation</keyword>
<organism evidence="10 11">
    <name type="scientific">Anaerocellum danielii</name>
    <dbReference type="NCBI Taxonomy" id="1387557"/>
    <lineage>
        <taxon>Bacteria</taxon>
        <taxon>Bacillati</taxon>
        <taxon>Bacillota</taxon>
        <taxon>Bacillota incertae sedis</taxon>
        <taxon>Caldicellulosiruptorales</taxon>
        <taxon>Caldicellulosiruptoraceae</taxon>
        <taxon>Anaerocellum</taxon>
    </lineage>
</organism>
<sequence length="410" mass="47030">MNKRRILATVCAVLTGLMFASFSLGNSSDAEASSSRAKISEIKIASRKIPNNAALKFVKDMKIGWNLGNTFDAAFENPNFDDELLYETAWCGVKTTKQMIDTVKKAGFNTIRIPVSWHNHVTGSNFTISKRWLDRVQRVVDYAMKNKMYVIINIHHDIMPGYYYPNSQHLQTSIKYVKSIWTQVATRFKNYNDHLIFEAVNEPRLTGSRFEWWLDMNNPECRDAVEAINKLNQVFVDTVRATGGNNASRYLMVPGYAAAPEYVLIDEFKIPKDSSKYKNRIIISVHAYRPYNFALQAPNEPGSVSEWSVNSEESRRDIDDFMDKLYDKFVSKGIPVVIGEFGARDKNGNLQSRVEFAAYYVRAARARGMTCCWWDNNAFYGNGENFGLLDRKTLKWLYPEIVSAMMKYAR</sequence>
<evidence type="ECO:0000256" key="3">
    <source>
        <dbReference type="ARBA" id="ARBA00023001"/>
    </source>
</evidence>
<dbReference type="EMBL" id="CP139957">
    <property type="protein sequence ID" value="WPX09150.1"/>
    <property type="molecule type" value="Genomic_DNA"/>
</dbReference>
<proteinExistence type="inferred from homology"/>
<evidence type="ECO:0000256" key="4">
    <source>
        <dbReference type="ARBA" id="ARBA00023277"/>
    </source>
</evidence>
<keyword evidence="6" id="KW-0624">Polysaccharide degradation</keyword>
<dbReference type="Gene3D" id="3.20.20.80">
    <property type="entry name" value="Glycosidases"/>
    <property type="match status" value="1"/>
</dbReference>
<dbReference type="SUPFAM" id="SSF51445">
    <property type="entry name" value="(Trans)glycosidases"/>
    <property type="match status" value="1"/>
</dbReference>
<protein>
    <submittedName>
        <fullName evidence="10">Glycoside hydrolase family 5 protein</fullName>
    </submittedName>
</protein>
<evidence type="ECO:0000256" key="5">
    <source>
        <dbReference type="ARBA" id="ARBA00023295"/>
    </source>
</evidence>
<feature type="signal peptide" evidence="8">
    <location>
        <begin position="1"/>
        <end position="32"/>
    </location>
</feature>
<keyword evidence="5 7" id="KW-0326">Glycosidase</keyword>
<dbReference type="RefSeq" id="WP_052661780.1">
    <property type="nucleotide sequence ID" value="NZ_CP139957.1"/>
</dbReference>
<evidence type="ECO:0000256" key="1">
    <source>
        <dbReference type="ARBA" id="ARBA00005641"/>
    </source>
</evidence>
<dbReference type="InterPro" id="IPR001547">
    <property type="entry name" value="Glyco_hydro_5"/>
</dbReference>
<evidence type="ECO:0000256" key="7">
    <source>
        <dbReference type="RuleBase" id="RU361153"/>
    </source>
</evidence>
<dbReference type="Proteomes" id="UP001322744">
    <property type="component" value="Chromosome"/>
</dbReference>
<dbReference type="InterPro" id="IPR017853">
    <property type="entry name" value="GH"/>
</dbReference>
<evidence type="ECO:0000259" key="9">
    <source>
        <dbReference type="Pfam" id="PF00150"/>
    </source>
</evidence>
<accession>A0ABZ0U4E4</accession>
<dbReference type="PANTHER" id="PTHR31297:SF41">
    <property type="entry name" value="ENDOGLUCANASE, PUTATIVE (AFU_ORTHOLOGUE AFUA_5G01830)-RELATED"/>
    <property type="match status" value="1"/>
</dbReference>
<evidence type="ECO:0000313" key="10">
    <source>
        <dbReference type="EMBL" id="WPX09150.1"/>
    </source>
</evidence>
<feature type="chain" id="PRO_5045427486" evidence="8">
    <location>
        <begin position="33"/>
        <end position="410"/>
    </location>
</feature>
<dbReference type="GO" id="GO:0016787">
    <property type="term" value="F:hydrolase activity"/>
    <property type="evidence" value="ECO:0007669"/>
    <property type="project" value="UniProtKB-KW"/>
</dbReference>
<comment type="similarity">
    <text evidence="1 7">Belongs to the glycosyl hydrolase 5 (cellulase A) family.</text>
</comment>